<sequence length="122" mass="12576">MSTTIASARRTTTDAEDVIPALTSVIADLEYARSTIARSRFKASADLTAIEDFANQVISDLGAAKSLVDAIAATVSAQITAEIAAEQAKEARAAAIQAARKGALPATSATDSDTDFDDLGDE</sequence>
<gene>
    <name evidence="2" type="ORF">L1892_02155</name>
</gene>
<evidence type="ECO:0008006" key="4">
    <source>
        <dbReference type="Google" id="ProtNLM"/>
    </source>
</evidence>
<dbReference type="EMBL" id="JAKGCU010000001">
    <property type="protein sequence ID" value="MCF3937184.1"/>
    <property type="molecule type" value="Genomic_DNA"/>
</dbReference>
<dbReference type="Proteomes" id="UP001108089">
    <property type="component" value="Unassembled WGS sequence"/>
</dbReference>
<accession>A0ABS9DFV8</accession>
<keyword evidence="3" id="KW-1185">Reference proteome</keyword>
<organism evidence="2 3">
    <name type="scientific">Gordonia tangerina</name>
    <dbReference type="NCBI Taxonomy" id="2911060"/>
    <lineage>
        <taxon>Bacteria</taxon>
        <taxon>Bacillati</taxon>
        <taxon>Actinomycetota</taxon>
        <taxon>Actinomycetes</taxon>
        <taxon>Mycobacteriales</taxon>
        <taxon>Gordoniaceae</taxon>
        <taxon>Gordonia</taxon>
    </lineage>
</organism>
<name>A0ABS9DFV8_9ACTN</name>
<protein>
    <recommendedName>
        <fullName evidence="4">ESX-1 secretion-associated protein</fullName>
    </recommendedName>
</protein>
<evidence type="ECO:0000313" key="2">
    <source>
        <dbReference type="EMBL" id="MCF3937184.1"/>
    </source>
</evidence>
<reference evidence="2" key="1">
    <citation type="submission" date="2022-01" db="EMBL/GenBank/DDBJ databases">
        <title>Gordonia xiamenensis sp. nov., isolated from surface seawater in Xiamen.</title>
        <authorList>
            <person name="He Y.F."/>
        </authorList>
    </citation>
    <scope>NUCLEOTIDE SEQUENCE</scope>
    <source>
        <strain evidence="2">GW1C4-4</strain>
    </source>
</reference>
<feature type="compositionally biased region" description="Acidic residues" evidence="1">
    <location>
        <begin position="112"/>
        <end position="122"/>
    </location>
</feature>
<feature type="region of interest" description="Disordered" evidence="1">
    <location>
        <begin position="99"/>
        <end position="122"/>
    </location>
</feature>
<evidence type="ECO:0000313" key="3">
    <source>
        <dbReference type="Proteomes" id="UP001108089"/>
    </source>
</evidence>
<evidence type="ECO:0000256" key="1">
    <source>
        <dbReference type="SAM" id="MobiDB-lite"/>
    </source>
</evidence>
<proteinExistence type="predicted"/>
<dbReference type="RefSeq" id="WP_235721789.1">
    <property type="nucleotide sequence ID" value="NZ_JAKGCU010000001.1"/>
</dbReference>
<comment type="caution">
    <text evidence="2">The sequence shown here is derived from an EMBL/GenBank/DDBJ whole genome shotgun (WGS) entry which is preliminary data.</text>
</comment>